<keyword evidence="1" id="KW-1133">Transmembrane helix</keyword>
<dbReference type="Proteomes" id="UP000182486">
    <property type="component" value="Unassembled WGS sequence"/>
</dbReference>
<gene>
    <name evidence="2" type="ORF">BG844_12470</name>
</gene>
<feature type="transmembrane region" description="Helical" evidence="1">
    <location>
        <begin position="88"/>
        <end position="107"/>
    </location>
</feature>
<evidence type="ECO:0000313" key="3">
    <source>
        <dbReference type="Proteomes" id="UP000182486"/>
    </source>
</evidence>
<keyword evidence="1" id="KW-0812">Transmembrane</keyword>
<organism evidence="2 3">
    <name type="scientific">Couchioplanes caeruleus subsp. caeruleus</name>
    <dbReference type="NCBI Taxonomy" id="56427"/>
    <lineage>
        <taxon>Bacteria</taxon>
        <taxon>Bacillati</taxon>
        <taxon>Actinomycetota</taxon>
        <taxon>Actinomycetes</taxon>
        <taxon>Micromonosporales</taxon>
        <taxon>Micromonosporaceae</taxon>
        <taxon>Couchioplanes</taxon>
    </lineage>
</organism>
<name>A0A1K0FM42_9ACTN</name>
<protein>
    <submittedName>
        <fullName evidence="2">Uncharacterized protein</fullName>
    </submittedName>
</protein>
<comment type="caution">
    <text evidence="2">The sequence shown here is derived from an EMBL/GenBank/DDBJ whole genome shotgun (WGS) entry which is preliminary data.</text>
</comment>
<keyword evidence="1" id="KW-0472">Membrane</keyword>
<dbReference type="EMBL" id="MEIA01000127">
    <property type="protein sequence ID" value="OJF13911.1"/>
    <property type="molecule type" value="Genomic_DNA"/>
</dbReference>
<dbReference type="AlphaFoldDB" id="A0A1K0FM42"/>
<evidence type="ECO:0000256" key="1">
    <source>
        <dbReference type="SAM" id="Phobius"/>
    </source>
</evidence>
<feature type="transmembrane region" description="Helical" evidence="1">
    <location>
        <begin position="32"/>
        <end position="49"/>
    </location>
</feature>
<keyword evidence="3" id="KW-1185">Reference proteome</keyword>
<reference evidence="2 3" key="1">
    <citation type="submission" date="2016-09" db="EMBL/GenBank/DDBJ databases">
        <title>Couchioplanes caeruleus draft genome sequence.</title>
        <authorList>
            <person name="Sheehan J."/>
            <person name="Caffrey P."/>
        </authorList>
    </citation>
    <scope>NUCLEOTIDE SEQUENCE [LARGE SCALE GENOMIC DNA]</scope>
    <source>
        <strain evidence="2 3">DSM 43634</strain>
    </source>
</reference>
<sequence length="297" mass="30082">MNAMLTRVLAVLTVAAGAAVLAGPGPLPVAGGLLLGFVLPGMALTGALFSGRALSSVERTLLAPALSLGVLVVAGLAIHLTGADLDRLSWTLATAGVTLAALLVTVLRPGQAAVAPPAEEETAPAGATAPSLRLSAQDAEAAAEQHTIVMTVAPAGTELETAATEKSRRLRLVRQLLPLSLVLAILVGASWLSFGTSRELYDTAVTALSATPSGPVDSRGNRTVAVSATGLLAEDAPYTLTVTGTRGTAPSRLVVTVGADGTWSESLSLPGDQRITVNLFRAGDTTAYRTLHISAVE</sequence>
<evidence type="ECO:0000313" key="2">
    <source>
        <dbReference type="EMBL" id="OJF13911.1"/>
    </source>
</evidence>
<accession>A0A1K0FM42</accession>
<feature type="transmembrane region" description="Helical" evidence="1">
    <location>
        <begin position="61"/>
        <end position="82"/>
    </location>
</feature>
<proteinExistence type="predicted"/>
<feature type="transmembrane region" description="Helical" evidence="1">
    <location>
        <begin position="176"/>
        <end position="194"/>
    </location>
</feature>